<dbReference type="Gene3D" id="3.40.50.150">
    <property type="entry name" value="Vaccinia Virus protein VP39"/>
    <property type="match status" value="1"/>
</dbReference>
<feature type="non-terminal residue" evidence="8">
    <location>
        <position position="129"/>
    </location>
</feature>
<organism evidence="8">
    <name type="scientific">marine sediment metagenome</name>
    <dbReference type="NCBI Taxonomy" id="412755"/>
    <lineage>
        <taxon>unclassified sequences</taxon>
        <taxon>metagenomes</taxon>
        <taxon>ecological metagenomes</taxon>
    </lineage>
</organism>
<proteinExistence type="inferred from homology"/>
<dbReference type="EC" id="2.1.1.113" evidence="2"/>
<protein>
    <recommendedName>
        <fullName evidence="2">site-specific DNA-methyltransferase (cytosine-N(4)-specific)</fullName>
        <ecNumber evidence="2">2.1.1.113</ecNumber>
    </recommendedName>
</protein>
<gene>
    <name evidence="8" type="ORF">LCGC14_3032830</name>
</gene>
<dbReference type="AlphaFoldDB" id="A0A0F8XF42"/>
<keyword evidence="5" id="KW-0949">S-adenosyl-L-methionine</keyword>
<dbReference type="PROSITE" id="PS00093">
    <property type="entry name" value="N4_MTASE"/>
    <property type="match status" value="1"/>
</dbReference>
<evidence type="ECO:0000256" key="2">
    <source>
        <dbReference type="ARBA" id="ARBA00012185"/>
    </source>
</evidence>
<dbReference type="SUPFAM" id="SSF53335">
    <property type="entry name" value="S-adenosyl-L-methionine-dependent methyltransferases"/>
    <property type="match status" value="1"/>
</dbReference>
<dbReference type="GO" id="GO:0032259">
    <property type="term" value="P:methylation"/>
    <property type="evidence" value="ECO:0007669"/>
    <property type="project" value="UniProtKB-KW"/>
</dbReference>
<dbReference type="EMBL" id="LAZR01063393">
    <property type="protein sequence ID" value="KKK59595.1"/>
    <property type="molecule type" value="Genomic_DNA"/>
</dbReference>
<comment type="catalytic activity">
    <reaction evidence="7">
        <text>a 2'-deoxycytidine in DNA + S-adenosyl-L-methionine = an N(4)-methyl-2'-deoxycytidine in DNA + S-adenosyl-L-homocysteine + H(+)</text>
        <dbReference type="Rhea" id="RHEA:16857"/>
        <dbReference type="Rhea" id="RHEA-COMP:11369"/>
        <dbReference type="Rhea" id="RHEA-COMP:13674"/>
        <dbReference type="ChEBI" id="CHEBI:15378"/>
        <dbReference type="ChEBI" id="CHEBI:57856"/>
        <dbReference type="ChEBI" id="CHEBI:59789"/>
        <dbReference type="ChEBI" id="CHEBI:85452"/>
        <dbReference type="ChEBI" id="CHEBI:137933"/>
        <dbReference type="EC" id="2.1.1.113"/>
    </reaction>
</comment>
<evidence type="ECO:0000256" key="6">
    <source>
        <dbReference type="ARBA" id="ARBA00022747"/>
    </source>
</evidence>
<dbReference type="GO" id="GO:0003677">
    <property type="term" value="F:DNA binding"/>
    <property type="evidence" value="ECO:0007669"/>
    <property type="project" value="InterPro"/>
</dbReference>
<evidence type="ECO:0000256" key="3">
    <source>
        <dbReference type="ARBA" id="ARBA00022603"/>
    </source>
</evidence>
<dbReference type="GO" id="GO:0009307">
    <property type="term" value="P:DNA restriction-modification system"/>
    <property type="evidence" value="ECO:0007669"/>
    <property type="project" value="UniProtKB-KW"/>
</dbReference>
<keyword evidence="6" id="KW-0680">Restriction system</keyword>
<reference evidence="8" key="1">
    <citation type="journal article" date="2015" name="Nature">
        <title>Complex archaea that bridge the gap between prokaryotes and eukaryotes.</title>
        <authorList>
            <person name="Spang A."/>
            <person name="Saw J.H."/>
            <person name="Jorgensen S.L."/>
            <person name="Zaremba-Niedzwiedzka K."/>
            <person name="Martijn J."/>
            <person name="Lind A.E."/>
            <person name="van Eijk R."/>
            <person name="Schleper C."/>
            <person name="Guy L."/>
            <person name="Ettema T.J."/>
        </authorList>
    </citation>
    <scope>NUCLEOTIDE SEQUENCE</scope>
</reference>
<dbReference type="GO" id="GO:0015667">
    <property type="term" value="F:site-specific DNA-methyltransferase (cytosine-N4-specific) activity"/>
    <property type="evidence" value="ECO:0007669"/>
    <property type="project" value="UniProtKB-EC"/>
</dbReference>
<comment type="similarity">
    <text evidence="1">Belongs to the N(4)/N(6)-methyltransferase family. N(4) subfamily.</text>
</comment>
<evidence type="ECO:0000256" key="5">
    <source>
        <dbReference type="ARBA" id="ARBA00022691"/>
    </source>
</evidence>
<sequence length="129" mass="14557">MTVQYLIGDVFDRMAELEDGSVDLVLTSPPFLALRSYLPPDHPDKDKEIGSEKTPAEFIDVLLKLTAEWRRLLAPHGSLGGAGRHVFRVRWSRWGLQRERATTVPAAMAGLGCESCRPRSGCRLLRWPW</sequence>
<keyword evidence="3" id="KW-0489">Methyltransferase</keyword>
<evidence type="ECO:0000256" key="7">
    <source>
        <dbReference type="ARBA" id="ARBA00049120"/>
    </source>
</evidence>
<name>A0A0F8XF42_9ZZZZ</name>
<evidence type="ECO:0000256" key="1">
    <source>
        <dbReference type="ARBA" id="ARBA00010203"/>
    </source>
</evidence>
<comment type="caution">
    <text evidence="8">The sequence shown here is derived from an EMBL/GenBank/DDBJ whole genome shotgun (WGS) entry which is preliminary data.</text>
</comment>
<evidence type="ECO:0000256" key="4">
    <source>
        <dbReference type="ARBA" id="ARBA00022679"/>
    </source>
</evidence>
<dbReference type="InterPro" id="IPR029063">
    <property type="entry name" value="SAM-dependent_MTases_sf"/>
</dbReference>
<dbReference type="InterPro" id="IPR017985">
    <property type="entry name" value="MeTrfase_CN4_CS"/>
</dbReference>
<accession>A0A0F8XF42</accession>
<evidence type="ECO:0000313" key="8">
    <source>
        <dbReference type="EMBL" id="KKK59595.1"/>
    </source>
</evidence>
<keyword evidence="4" id="KW-0808">Transferase</keyword>